<protein>
    <submittedName>
        <fullName evidence="8">Molecular chaperone</fullName>
    </submittedName>
</protein>
<dbReference type="Proteomes" id="UP000249482">
    <property type="component" value="Unassembled WGS sequence"/>
</dbReference>
<evidence type="ECO:0000256" key="5">
    <source>
        <dbReference type="ARBA" id="ARBA00023186"/>
    </source>
</evidence>
<organism evidence="8 9">
    <name type="scientific">Escherichia coli</name>
    <dbReference type="NCBI Taxonomy" id="562"/>
    <lineage>
        <taxon>Bacteria</taxon>
        <taxon>Pseudomonadati</taxon>
        <taxon>Pseudomonadota</taxon>
        <taxon>Gammaproteobacteria</taxon>
        <taxon>Enterobacterales</taxon>
        <taxon>Enterobacteriaceae</taxon>
        <taxon>Escherichia</taxon>
    </lineage>
</organism>
<evidence type="ECO:0000313" key="8">
    <source>
        <dbReference type="EMBL" id="PZT67974.1"/>
    </source>
</evidence>
<dbReference type="SUPFAM" id="SSF49584">
    <property type="entry name" value="Periplasmic chaperone C-domain"/>
    <property type="match status" value="1"/>
</dbReference>
<evidence type="ECO:0000256" key="4">
    <source>
        <dbReference type="ARBA" id="ARBA00022764"/>
    </source>
</evidence>
<reference evidence="8 9" key="1">
    <citation type="submission" date="2018-06" db="EMBL/GenBank/DDBJ databases">
        <title>Draft genome sequence of mcr-1-harboring Escherichia coli isolated from wound infection of a hospitalized patient, in Bolivia.</title>
        <authorList>
            <person name="Munoz M.E."/>
            <person name="Moura Q."/>
            <person name="Ventura P.R.M."/>
            <person name="Bustos L.R."/>
            <person name="Ovando B.G."/>
            <person name="Terrazas D.I.V."/>
            <person name="Yarhui N.B."/>
            <person name="Cerdeira L."/>
            <person name="Lincopan N."/>
        </authorList>
    </citation>
    <scope>NUCLEOTIDE SEQUENCE [LARGE SCALE GENOMIC DNA]</scope>
    <source>
        <strain evidence="8 9">EcMLT</strain>
    </source>
</reference>
<dbReference type="Pfam" id="PF00345">
    <property type="entry name" value="PapD_N"/>
    <property type="match status" value="1"/>
</dbReference>
<evidence type="ECO:0000256" key="3">
    <source>
        <dbReference type="ARBA" id="ARBA00022729"/>
    </source>
</evidence>
<dbReference type="EMBL" id="QKWZ01000026">
    <property type="protein sequence ID" value="PZT67974.1"/>
    <property type="molecule type" value="Genomic_DNA"/>
</dbReference>
<evidence type="ECO:0000256" key="1">
    <source>
        <dbReference type="ARBA" id="ARBA00004418"/>
    </source>
</evidence>
<dbReference type="GO" id="GO:0030288">
    <property type="term" value="C:outer membrane-bounded periplasmic space"/>
    <property type="evidence" value="ECO:0007669"/>
    <property type="project" value="InterPro"/>
</dbReference>
<name>A0A2T3UFE8_ECOLX</name>
<dbReference type="InterPro" id="IPR016148">
    <property type="entry name" value="Pili_assmbl_chaperone_C"/>
</dbReference>
<keyword evidence="5" id="KW-0143">Chaperone</keyword>
<evidence type="ECO:0000313" key="9">
    <source>
        <dbReference type="Proteomes" id="UP000249482"/>
    </source>
</evidence>
<dbReference type="InterPro" id="IPR016147">
    <property type="entry name" value="Pili_assmbl_chaperone_N"/>
</dbReference>
<evidence type="ECO:0000259" key="7">
    <source>
        <dbReference type="Pfam" id="PF02753"/>
    </source>
</evidence>
<comment type="caution">
    <text evidence="8">The sequence shown here is derived from an EMBL/GenBank/DDBJ whole genome shotgun (WGS) entry which is preliminary data.</text>
</comment>
<dbReference type="SUPFAM" id="SSF49354">
    <property type="entry name" value="PapD-like"/>
    <property type="match status" value="1"/>
</dbReference>
<comment type="subcellular location">
    <subcellularLocation>
        <location evidence="1">Periplasm</location>
    </subcellularLocation>
</comment>
<dbReference type="InterPro" id="IPR050643">
    <property type="entry name" value="Periplasmic_pilus_chap"/>
</dbReference>
<dbReference type="InterPro" id="IPR008962">
    <property type="entry name" value="PapD-like_sf"/>
</dbReference>
<dbReference type="PANTHER" id="PTHR30251">
    <property type="entry name" value="PILUS ASSEMBLY CHAPERONE"/>
    <property type="match status" value="1"/>
</dbReference>
<dbReference type="GO" id="GO:0071555">
    <property type="term" value="P:cell wall organization"/>
    <property type="evidence" value="ECO:0007669"/>
    <property type="project" value="InterPro"/>
</dbReference>
<accession>A0A2T3UFE8</accession>
<keyword evidence="4" id="KW-0574">Periplasm</keyword>
<dbReference type="PRINTS" id="PR00969">
    <property type="entry name" value="CHAPERONPILI"/>
</dbReference>
<feature type="domain" description="Pili assembly chaperone C-terminal" evidence="7">
    <location>
        <begin position="170"/>
        <end position="233"/>
    </location>
</feature>
<dbReference type="InterPro" id="IPR036316">
    <property type="entry name" value="Pili_assmbl_chap_C_dom_sf"/>
</dbReference>
<dbReference type="InterPro" id="IPR013783">
    <property type="entry name" value="Ig-like_fold"/>
</dbReference>
<sequence length="240" mass="26872">MDMEKIRMNIFAYLLVLVFSMSMSSSAFASVVMTGTRIIFPGDAKEKTIQLRNTSDQPYIINIHVEDERGSDKNVPFMPTPQTFRMEAAAGQALRLLYTGNNLPQDRESVFWFSFSQLPYLNKNDKSQNQLILALTNRVKIFYRPSSIVGKSSDAPKNLTYQVKQNRIEVTNPTGYYVVIRAAELLSNGKKVPLANSVMIAPQSTTEWTLRSGISVARGALIHLVTVNDYGVNVTSEHAL</sequence>
<dbReference type="AlphaFoldDB" id="A0A2T3UFE8"/>
<dbReference type="Pfam" id="PF02753">
    <property type="entry name" value="PapD_C"/>
    <property type="match status" value="1"/>
</dbReference>
<feature type="domain" description="Pili assembly chaperone N-terminal" evidence="6">
    <location>
        <begin position="30"/>
        <end position="148"/>
    </location>
</feature>
<evidence type="ECO:0000259" key="6">
    <source>
        <dbReference type="Pfam" id="PF00345"/>
    </source>
</evidence>
<dbReference type="InterPro" id="IPR001829">
    <property type="entry name" value="Pili_assmbl_chaperone_bac"/>
</dbReference>
<comment type="similarity">
    <text evidence="2">Belongs to the periplasmic pilus chaperone family.</text>
</comment>
<evidence type="ECO:0000256" key="2">
    <source>
        <dbReference type="ARBA" id="ARBA00007399"/>
    </source>
</evidence>
<keyword evidence="3" id="KW-0732">Signal</keyword>
<proteinExistence type="inferred from homology"/>
<dbReference type="PANTHER" id="PTHR30251:SF25">
    <property type="entry name" value="FIMBRIAE CHAPARONE"/>
    <property type="match status" value="1"/>
</dbReference>
<gene>
    <name evidence="8" type="ORF">DNQ45_01430</name>
</gene>
<dbReference type="Gene3D" id="2.60.40.10">
    <property type="entry name" value="Immunoglobulins"/>
    <property type="match status" value="2"/>
</dbReference>